<proteinExistence type="predicted"/>
<evidence type="ECO:0000256" key="2">
    <source>
        <dbReference type="ARBA" id="ARBA00023315"/>
    </source>
</evidence>
<dbReference type="PROSITE" id="PS51186">
    <property type="entry name" value="GNAT"/>
    <property type="match status" value="1"/>
</dbReference>
<accession>A0A6N6JLN4</accession>
<dbReference type="EMBL" id="BLJE01000009">
    <property type="protein sequence ID" value="GFE67221.1"/>
    <property type="molecule type" value="Genomic_DNA"/>
</dbReference>
<keyword evidence="2" id="KW-0012">Acyltransferase</keyword>
<dbReference type="PANTHER" id="PTHR43877">
    <property type="entry name" value="AMINOALKYLPHOSPHONATE N-ACETYLTRANSFERASE-RELATED-RELATED"/>
    <property type="match status" value="1"/>
</dbReference>
<dbReference type="GO" id="GO:0016747">
    <property type="term" value="F:acyltransferase activity, transferring groups other than amino-acyl groups"/>
    <property type="evidence" value="ECO:0007669"/>
    <property type="project" value="InterPro"/>
</dbReference>
<evidence type="ECO:0000256" key="1">
    <source>
        <dbReference type="ARBA" id="ARBA00022679"/>
    </source>
</evidence>
<evidence type="ECO:0000313" key="4">
    <source>
        <dbReference type="EMBL" id="GFE67221.1"/>
    </source>
</evidence>
<protein>
    <recommendedName>
        <fullName evidence="3">N-acetyltransferase domain-containing protein</fullName>
    </recommendedName>
</protein>
<dbReference type="Gene3D" id="3.40.630.30">
    <property type="match status" value="1"/>
</dbReference>
<dbReference type="PANTHER" id="PTHR43877:SF2">
    <property type="entry name" value="AMINOALKYLPHOSPHONATE N-ACETYLTRANSFERASE-RELATED"/>
    <property type="match status" value="1"/>
</dbReference>
<keyword evidence="5" id="KW-1185">Reference proteome</keyword>
<dbReference type="InterPro" id="IPR050832">
    <property type="entry name" value="Bact_Acetyltransf"/>
</dbReference>
<reference evidence="4 5" key="1">
    <citation type="submission" date="2019-12" db="EMBL/GenBank/DDBJ databases">
        <title>Litoreibacter badius sp. nov., a novel bacteriochlorophyll a-containing bacterium in the genus Litoreibacter.</title>
        <authorList>
            <person name="Kanamuro M."/>
            <person name="Takabe Y."/>
            <person name="Mori K."/>
            <person name="Takaichi S."/>
            <person name="Hanada S."/>
        </authorList>
    </citation>
    <scope>NUCLEOTIDE SEQUENCE [LARGE SCALE GENOMIC DNA]</scope>
    <source>
        <strain evidence="4 5">K6</strain>
    </source>
</reference>
<evidence type="ECO:0000313" key="5">
    <source>
        <dbReference type="Proteomes" id="UP000436822"/>
    </source>
</evidence>
<sequence length="162" mass="17978">MRSARVNKMISLTPVVRDDLDTLFALQVRADKKQHVAPNATSIAEFAYLTGGYVFSIRSDAKIVGLMGLIDFREHDELEDGDDPNAAFLMRMMIADTFQGQGIGKAAMQLALDWARERGNSRFQTSVVPGNDAAMLFYEGLGLRKTGRIVEDEIEMSMSLVQ</sequence>
<dbReference type="CDD" id="cd04301">
    <property type="entry name" value="NAT_SF"/>
    <property type="match status" value="1"/>
</dbReference>
<comment type="caution">
    <text evidence="4">The sequence shown here is derived from an EMBL/GenBank/DDBJ whole genome shotgun (WGS) entry which is preliminary data.</text>
</comment>
<dbReference type="InterPro" id="IPR000182">
    <property type="entry name" value="GNAT_dom"/>
</dbReference>
<dbReference type="Pfam" id="PF00583">
    <property type="entry name" value="Acetyltransf_1"/>
    <property type="match status" value="1"/>
</dbReference>
<feature type="domain" description="N-acetyltransferase" evidence="3">
    <location>
        <begin position="10"/>
        <end position="161"/>
    </location>
</feature>
<evidence type="ECO:0000259" key="3">
    <source>
        <dbReference type="PROSITE" id="PS51186"/>
    </source>
</evidence>
<organism evidence="4 5">
    <name type="scientific">Litoreibacter roseus</name>
    <dbReference type="NCBI Taxonomy" id="2601869"/>
    <lineage>
        <taxon>Bacteria</taxon>
        <taxon>Pseudomonadati</taxon>
        <taxon>Pseudomonadota</taxon>
        <taxon>Alphaproteobacteria</taxon>
        <taxon>Rhodobacterales</taxon>
        <taxon>Roseobacteraceae</taxon>
        <taxon>Litoreibacter</taxon>
    </lineage>
</organism>
<gene>
    <name evidence="4" type="ORF">KIN_42950</name>
</gene>
<dbReference type="AlphaFoldDB" id="A0A6N6JLN4"/>
<dbReference type="Proteomes" id="UP000436822">
    <property type="component" value="Unassembled WGS sequence"/>
</dbReference>
<name>A0A6N6JLN4_9RHOB</name>
<keyword evidence="1" id="KW-0808">Transferase</keyword>
<dbReference type="SUPFAM" id="SSF55729">
    <property type="entry name" value="Acyl-CoA N-acyltransferases (Nat)"/>
    <property type="match status" value="1"/>
</dbReference>
<dbReference type="InterPro" id="IPR016181">
    <property type="entry name" value="Acyl_CoA_acyltransferase"/>
</dbReference>